<dbReference type="KEGG" id="bnn:FOA43_003226"/>
<dbReference type="Proteomes" id="UP000662931">
    <property type="component" value="Chromosome 4"/>
</dbReference>
<reference evidence="1" key="1">
    <citation type="submission" date="2020-10" db="EMBL/GenBank/DDBJ databases">
        <authorList>
            <person name="Roach M.J.R."/>
        </authorList>
    </citation>
    <scope>NUCLEOTIDE SEQUENCE</scope>
    <source>
        <strain evidence="1">CBS 1945</strain>
    </source>
</reference>
<dbReference type="CDD" id="cd03143">
    <property type="entry name" value="A4_beta-galactosidase_middle_domain"/>
    <property type="match status" value="1"/>
</dbReference>
<dbReference type="PANTHER" id="PTHR36848:SF2">
    <property type="entry name" value="SECRETED PROTEIN"/>
    <property type="match status" value="1"/>
</dbReference>
<evidence type="ECO:0000313" key="1">
    <source>
        <dbReference type="EMBL" id="QPG75843.1"/>
    </source>
</evidence>
<proteinExistence type="predicted"/>
<dbReference type="GeneID" id="62196626"/>
<gene>
    <name evidence="1" type="ORF">FOA43_003226</name>
</gene>
<dbReference type="OrthoDB" id="2579248at2759"/>
<evidence type="ECO:0008006" key="3">
    <source>
        <dbReference type="Google" id="ProtNLM"/>
    </source>
</evidence>
<dbReference type="RefSeq" id="XP_038779408.1">
    <property type="nucleotide sequence ID" value="XM_038923480.1"/>
</dbReference>
<dbReference type="Pfam" id="PF17132">
    <property type="entry name" value="Glyco_hydro_106"/>
    <property type="match status" value="1"/>
</dbReference>
<dbReference type="Gene3D" id="3.40.50.880">
    <property type="match status" value="1"/>
</dbReference>
<keyword evidence="2" id="KW-1185">Reference proteome</keyword>
<name>A0A875S4K7_EENNA</name>
<dbReference type="InterPro" id="IPR029062">
    <property type="entry name" value="Class_I_gatase-like"/>
</dbReference>
<dbReference type="InterPro" id="IPR053161">
    <property type="entry name" value="Ulvan_degrading_GH"/>
</dbReference>
<dbReference type="EMBL" id="CP064815">
    <property type="protein sequence ID" value="QPG75843.1"/>
    <property type="molecule type" value="Genomic_DNA"/>
</dbReference>
<dbReference type="AlphaFoldDB" id="A0A875S4K7"/>
<evidence type="ECO:0000313" key="2">
    <source>
        <dbReference type="Proteomes" id="UP000662931"/>
    </source>
</evidence>
<protein>
    <recommendedName>
        <fullName evidence="3">Glycoside hydrolase family 2</fullName>
    </recommendedName>
</protein>
<accession>A0A875S4K7</accession>
<organism evidence="1 2">
    <name type="scientific">Eeniella nana</name>
    <name type="common">Yeast</name>
    <name type="synonym">Brettanomyces nanus</name>
    <dbReference type="NCBI Taxonomy" id="13502"/>
    <lineage>
        <taxon>Eukaryota</taxon>
        <taxon>Fungi</taxon>
        <taxon>Dikarya</taxon>
        <taxon>Ascomycota</taxon>
        <taxon>Saccharomycotina</taxon>
        <taxon>Pichiomycetes</taxon>
        <taxon>Pichiales</taxon>
        <taxon>Pichiaceae</taxon>
        <taxon>Brettanomyces</taxon>
    </lineage>
</organism>
<sequence length="1063" mass="122553">MTASSRILYPLSNKEFDNELFKNPSSDYRGAPLWCWNCKLDKERLLFEIDTLKDMGFGGFHIHSRVGLDTPYLGDEFMSLVKECHDYGKSKGLITYLYDEDRFPSGSCGGKVPRENPEYRAKYLMFTSIPYGEFEIPKENPFPMSASRNENGELLCAFKVYLKEGYLSDYERVDISNQESLNKARSEAEATPGCKLWYGYLEHAVPSGWYNNSTYVDTLNADAIKCFIETTHVKYRDLLQADFKKTVKSIFTDEPQFSHKSIFEKAESSDQAFVPWTTDLPETFQKAYSYSIFEKIPELFWELPDRKPSVFRYHYHDHVCQRFTDAFVKTISKWCSENNLGFTGHMLDEEDLLTQTTSLGEAMRAYPHFDIPGIDMLQDKHEYHTAKQCQSVVHQYGKEGMMCEMYGVTNWDFTFQGHKSQGDWLAALGVTFRVPHLYWMSMRGEAKRDFPASIGYQSSWYKKYTIVEDHFSRLNIALTRGSPVVRIGVIHPIESYWLAFGTWEQTKLEREERQVNFDHLIKWMLFGLLDFDYVAESLLEDTTKLGEITEQFPCGVMKYDVIVVPSLRTIRRSTLERLEMFAAKGGKVVFMGEVPSLVDAVPTTSPAELAKECTVIPFTKRALYTTLEPYREIGIDFVDPVDHDCLLYSRLKDSILYNMRQEVDGSRYLFLCNTSTEQKRTGSIITIKGNWDLTIMDTFTAEQKHFADVTIKNGKTTFHWDFSMVGSLLLKLVPTKQIVNSAEPIVEEVPSDIVPVEDDIKYTLSEPNVLMLDFAESFRIDEGEWQASEEVLRIDNIVRSILKLQAKNMEFPQPYSFKDERTFRHSVTMRFNFVSEEDVESPILASELKEDIEISIDGVKVEELIDDGYFVDKDIYKIKLPSFKAGSHTLSYKMPMNQFSNIERLYLLGDFGVRVNGKHTKIVKKQDTLVYGNWVEQGLPFYAGNVVYRIRIPDDVSSFQGSVKLRIREFKAPLIGVSIDGKDVGSIAFDPFKINLGNLKGKREIELTVYGDRFNSFGHIHFANSKFPWCAPNAWRTVGDQWTYSYLLQPKGITETPTFELYA</sequence>
<dbReference type="PANTHER" id="PTHR36848">
    <property type="entry name" value="DNA-BINDING PROTEIN (PUTATIVE SECRETED PROTEIN)-RELATED"/>
    <property type="match status" value="1"/>
</dbReference>